<sequence>MTYFILSNIHNEIANENIELTVKDISNEQIYLNKSLSFFLKEIKEEINEYSNNWDASKKYTNPYEFIHTPIPNYNTSISQYKPISRAFFKILEIYNTFNIIDRNDSSINTFHLAEGPGGFIEATSFLRKNILDNYYGMTLIDKNNKFIPGWNKAQEFLKKNKNVYIEKGVDNTGNLYNIDNFTHCIDKYGNSMNIITADGGFDFSIDYNRQEGMSIRLIFTQIIYAIAMQKKGGSFILKLFDIFLKPTSQLIYFLSTFYEKLFIIKPNTSRYANSEKYIACLGFKYTNTKNICEKFKNILNEMNSIDFEKMCITSILNIPMQIHFTINLREINCVLGNQQIENILNTIKIIVNKDRKVEKINTIKSNNIQKCIKWCIKNNIPYNNIDTEHKNIFLKKS</sequence>
<dbReference type="GO" id="GO:0004483">
    <property type="term" value="F:methyltransferase cap1 activity"/>
    <property type="evidence" value="ECO:0007669"/>
    <property type="project" value="UniProtKB-ARBA"/>
</dbReference>
<dbReference type="GO" id="GO:0005737">
    <property type="term" value="C:cytoplasm"/>
    <property type="evidence" value="ECO:0007669"/>
    <property type="project" value="TreeGrafter"/>
</dbReference>
<dbReference type="PANTHER" id="PTHR16121:SF0">
    <property type="entry name" value="CAP-SPECIFIC MRNA (NUCLEOSIDE-2'-O-)-METHYLTRANSFERASE 1"/>
    <property type="match status" value="1"/>
</dbReference>
<dbReference type="GO" id="GO:0032259">
    <property type="term" value="P:methylation"/>
    <property type="evidence" value="ECO:0007669"/>
    <property type="project" value="InterPro"/>
</dbReference>
<reference evidence="2" key="1">
    <citation type="journal article" date="2020" name="Nature">
        <title>Giant virus diversity and host interactions through global metagenomics.</title>
        <authorList>
            <person name="Schulz F."/>
            <person name="Roux S."/>
            <person name="Paez-Espino D."/>
            <person name="Jungbluth S."/>
            <person name="Walsh D.A."/>
            <person name="Denef V.J."/>
            <person name="McMahon K.D."/>
            <person name="Konstantinidis K.T."/>
            <person name="Eloe-Fadrosh E.A."/>
            <person name="Kyrpides N.C."/>
            <person name="Woyke T."/>
        </authorList>
    </citation>
    <scope>NUCLEOTIDE SEQUENCE</scope>
    <source>
        <strain evidence="2">GVMAG-M-3300020185-18</strain>
    </source>
</reference>
<dbReference type="InterPro" id="IPR050851">
    <property type="entry name" value="mRNA_Cap_2O-Ribose_MeTrfase"/>
</dbReference>
<dbReference type="GO" id="GO:0006370">
    <property type="term" value="P:7-methylguanosine mRNA capping"/>
    <property type="evidence" value="ECO:0007669"/>
    <property type="project" value="TreeGrafter"/>
</dbReference>
<dbReference type="SUPFAM" id="SSF53335">
    <property type="entry name" value="S-adenosyl-L-methionine-dependent methyltransferases"/>
    <property type="match status" value="1"/>
</dbReference>
<evidence type="ECO:0000259" key="1">
    <source>
        <dbReference type="Pfam" id="PF01728"/>
    </source>
</evidence>
<proteinExistence type="predicted"/>
<feature type="domain" description="Ribosomal RNA methyltransferase FtsJ" evidence="1">
    <location>
        <begin position="85"/>
        <end position="284"/>
    </location>
</feature>
<protein>
    <recommendedName>
        <fullName evidence="1">Ribosomal RNA methyltransferase FtsJ domain-containing protein</fullName>
    </recommendedName>
</protein>
<dbReference type="GO" id="GO:0005634">
    <property type="term" value="C:nucleus"/>
    <property type="evidence" value="ECO:0007669"/>
    <property type="project" value="TreeGrafter"/>
</dbReference>
<evidence type="ECO:0000313" key="2">
    <source>
        <dbReference type="EMBL" id="QHS98646.1"/>
    </source>
</evidence>
<dbReference type="Pfam" id="PF01728">
    <property type="entry name" value="FtsJ"/>
    <property type="match status" value="1"/>
</dbReference>
<dbReference type="InterPro" id="IPR029063">
    <property type="entry name" value="SAM-dependent_MTases_sf"/>
</dbReference>
<dbReference type="Gene3D" id="3.40.50.12760">
    <property type="match status" value="1"/>
</dbReference>
<accession>A0A6C0C2P8</accession>
<dbReference type="EMBL" id="MN739320">
    <property type="protein sequence ID" value="QHS98646.1"/>
    <property type="molecule type" value="Genomic_DNA"/>
</dbReference>
<dbReference type="InterPro" id="IPR002877">
    <property type="entry name" value="RNA_MeTrfase_FtsJ_dom"/>
</dbReference>
<organism evidence="2">
    <name type="scientific">viral metagenome</name>
    <dbReference type="NCBI Taxonomy" id="1070528"/>
    <lineage>
        <taxon>unclassified sequences</taxon>
        <taxon>metagenomes</taxon>
        <taxon>organismal metagenomes</taxon>
    </lineage>
</organism>
<dbReference type="AlphaFoldDB" id="A0A6C0C2P8"/>
<name>A0A6C0C2P8_9ZZZZ</name>
<dbReference type="PANTHER" id="PTHR16121">
    <property type="entry name" value="CAP-SPECIFIC MRNA (NUCLEOSIDE-2'-O-)-METHYLTRANSFERASE 1-RELATED"/>
    <property type="match status" value="1"/>
</dbReference>